<organism evidence="7 8">
    <name type="scientific">Salinomyces thailandicus</name>
    <dbReference type="NCBI Taxonomy" id="706561"/>
    <lineage>
        <taxon>Eukaryota</taxon>
        <taxon>Fungi</taxon>
        <taxon>Dikarya</taxon>
        <taxon>Ascomycota</taxon>
        <taxon>Pezizomycotina</taxon>
        <taxon>Dothideomycetes</taxon>
        <taxon>Dothideomycetidae</taxon>
        <taxon>Mycosphaerellales</taxon>
        <taxon>Teratosphaeriaceae</taxon>
        <taxon>Salinomyces</taxon>
    </lineage>
</organism>
<evidence type="ECO:0000256" key="3">
    <source>
        <dbReference type="ARBA" id="ARBA00023002"/>
    </source>
</evidence>
<keyword evidence="2" id="KW-0521">NADP</keyword>
<dbReference type="EMBL" id="NAJL01000049">
    <property type="protein sequence ID" value="TKA23954.1"/>
    <property type="molecule type" value="Genomic_DNA"/>
</dbReference>
<dbReference type="AlphaFoldDB" id="A0A4U0TPI8"/>
<reference evidence="7 8" key="1">
    <citation type="submission" date="2017-03" db="EMBL/GenBank/DDBJ databases">
        <title>Genomes of endolithic fungi from Antarctica.</title>
        <authorList>
            <person name="Coleine C."/>
            <person name="Masonjones S."/>
            <person name="Stajich J.E."/>
        </authorList>
    </citation>
    <scope>NUCLEOTIDE SEQUENCE [LARGE SCALE GENOMIC DNA]</scope>
    <source>
        <strain evidence="7 8">CCFEE 6315</strain>
    </source>
</reference>
<dbReference type="SUPFAM" id="SSF51735">
    <property type="entry name" value="NAD(P)-binding Rossmann-fold domains"/>
    <property type="match status" value="1"/>
</dbReference>
<name>A0A4U0TPI8_9PEZI</name>
<dbReference type="Gene3D" id="1.10.1040.10">
    <property type="entry name" value="N-(1-d-carboxylethyl)-l-norvaline Dehydrogenase, domain 2"/>
    <property type="match status" value="1"/>
</dbReference>
<keyword evidence="8" id="KW-1185">Reference proteome</keyword>
<dbReference type="Pfam" id="PF02558">
    <property type="entry name" value="ApbA"/>
    <property type="match status" value="1"/>
</dbReference>
<dbReference type="InterPro" id="IPR050838">
    <property type="entry name" value="Ketopantoate_reductase"/>
</dbReference>
<evidence type="ECO:0000313" key="7">
    <source>
        <dbReference type="EMBL" id="TKA23954.1"/>
    </source>
</evidence>
<dbReference type="InterPro" id="IPR036291">
    <property type="entry name" value="NAD(P)-bd_dom_sf"/>
</dbReference>
<feature type="domain" description="Ketopantoate reductase C-terminal" evidence="6">
    <location>
        <begin position="343"/>
        <end position="473"/>
    </location>
</feature>
<evidence type="ECO:0000256" key="1">
    <source>
        <dbReference type="ARBA" id="ARBA00007870"/>
    </source>
</evidence>
<protein>
    <recommendedName>
        <fullName evidence="9">2-dehydropantoate 2-reductase</fullName>
    </recommendedName>
</protein>
<evidence type="ECO:0008006" key="9">
    <source>
        <dbReference type="Google" id="ProtNLM"/>
    </source>
</evidence>
<dbReference type="GO" id="GO:0050661">
    <property type="term" value="F:NADP binding"/>
    <property type="evidence" value="ECO:0007669"/>
    <property type="project" value="TreeGrafter"/>
</dbReference>
<dbReference type="Proteomes" id="UP000308549">
    <property type="component" value="Unassembled WGS sequence"/>
</dbReference>
<dbReference type="GO" id="GO:0005739">
    <property type="term" value="C:mitochondrion"/>
    <property type="evidence" value="ECO:0007669"/>
    <property type="project" value="TreeGrafter"/>
</dbReference>
<gene>
    <name evidence="7" type="ORF">B0A50_06460</name>
</gene>
<keyword evidence="3" id="KW-0560">Oxidoreductase</keyword>
<dbReference type="PANTHER" id="PTHR43765:SF2">
    <property type="entry name" value="2-DEHYDROPANTOATE 2-REDUCTASE"/>
    <property type="match status" value="1"/>
</dbReference>
<dbReference type="InterPro" id="IPR008927">
    <property type="entry name" value="6-PGluconate_DH-like_C_sf"/>
</dbReference>
<comment type="caution">
    <text evidence="7">The sequence shown here is derived from an EMBL/GenBank/DDBJ whole genome shotgun (WGS) entry which is preliminary data.</text>
</comment>
<dbReference type="Gene3D" id="3.40.50.720">
    <property type="entry name" value="NAD(P)-binding Rossmann-like Domain"/>
    <property type="match status" value="1"/>
</dbReference>
<dbReference type="PANTHER" id="PTHR43765">
    <property type="entry name" value="2-DEHYDROPANTOATE 2-REDUCTASE-RELATED"/>
    <property type="match status" value="1"/>
</dbReference>
<evidence type="ECO:0000259" key="5">
    <source>
        <dbReference type="Pfam" id="PF02558"/>
    </source>
</evidence>
<dbReference type="OrthoDB" id="73846at2759"/>
<accession>A0A4U0TPI8</accession>
<comment type="similarity">
    <text evidence="1">Belongs to the ketopantoate reductase family.</text>
</comment>
<sequence length="495" mass="54197">MEMEAKAPRMDAEHQQPEMESDIDRMAEEEEEGHGTPDQRPNDDGDTNNPDGPPLDRRIHILGTGAIGKLVAHALRGIPNPPPITLMFHRYRLLEAWEQSKKVITISSDGYEEQRSGYDVELMPEVRRQHGVTVDRHEQDVYDFAEQEGLKPDQAAEVLRQRQQAEQAEIGEAEANTTAGPVVKRISKLRRPEGGRPGKGDYAYSSAPISHLIISTKAGLTVPALQAVAHRLNAQSTICFLQNGMGILDAVNKHVFPHAPTRPNYIQGILTHGVNIPASIADRDPFYAIHAGHGTLALGLLSRPDTPGSDPSGTWTPSSRHLLRTLTRTPILAATGLPPPELHAQQLEKLAVNSIINPLTTLLDTRNGALLHNFPLTRVLRLLLAETSLVLRSLPELRAHPNTATRFSAARLETLVVSVAYKTSENISSMLNDVRVGSKTEIEFINGYIVRRGEEVGVKCVVNYAIMQAVIAKAAIAQRETNDEVPVLGSLAGQT</sequence>
<feature type="compositionally biased region" description="Basic and acidic residues" evidence="4">
    <location>
        <begin position="33"/>
        <end position="43"/>
    </location>
</feature>
<proteinExistence type="inferred from homology"/>
<feature type="compositionally biased region" description="Basic and acidic residues" evidence="4">
    <location>
        <begin position="1"/>
        <end position="26"/>
    </location>
</feature>
<dbReference type="GO" id="GO:0008677">
    <property type="term" value="F:2-dehydropantoate 2-reductase activity"/>
    <property type="evidence" value="ECO:0007669"/>
    <property type="project" value="TreeGrafter"/>
</dbReference>
<evidence type="ECO:0000259" key="6">
    <source>
        <dbReference type="Pfam" id="PF08546"/>
    </source>
</evidence>
<dbReference type="InterPro" id="IPR013328">
    <property type="entry name" value="6PGD_dom2"/>
</dbReference>
<dbReference type="SUPFAM" id="SSF48179">
    <property type="entry name" value="6-phosphogluconate dehydrogenase C-terminal domain-like"/>
    <property type="match status" value="1"/>
</dbReference>
<feature type="domain" description="Ketopantoate reductase N-terminal" evidence="5">
    <location>
        <begin position="205"/>
        <end position="301"/>
    </location>
</feature>
<evidence type="ECO:0000256" key="2">
    <source>
        <dbReference type="ARBA" id="ARBA00022857"/>
    </source>
</evidence>
<evidence type="ECO:0000256" key="4">
    <source>
        <dbReference type="SAM" id="MobiDB-lite"/>
    </source>
</evidence>
<feature type="region of interest" description="Disordered" evidence="4">
    <location>
        <begin position="1"/>
        <end position="59"/>
    </location>
</feature>
<evidence type="ECO:0000313" key="8">
    <source>
        <dbReference type="Proteomes" id="UP000308549"/>
    </source>
</evidence>
<dbReference type="Pfam" id="PF08546">
    <property type="entry name" value="ApbA_C"/>
    <property type="match status" value="1"/>
</dbReference>
<dbReference type="InterPro" id="IPR013752">
    <property type="entry name" value="KPA_reductase"/>
</dbReference>
<dbReference type="InterPro" id="IPR013332">
    <property type="entry name" value="KPR_N"/>
</dbReference>